<proteinExistence type="predicted"/>
<protein>
    <submittedName>
        <fullName evidence="2">Uncharacterized protein</fullName>
    </submittedName>
</protein>
<organism evidence="2 3">
    <name type="scientific">Chthoniobacter flavus Ellin428</name>
    <dbReference type="NCBI Taxonomy" id="497964"/>
    <lineage>
        <taxon>Bacteria</taxon>
        <taxon>Pseudomonadati</taxon>
        <taxon>Verrucomicrobiota</taxon>
        <taxon>Spartobacteria</taxon>
        <taxon>Chthoniobacterales</taxon>
        <taxon>Chthoniobacteraceae</taxon>
        <taxon>Chthoniobacter</taxon>
    </lineage>
</organism>
<evidence type="ECO:0000256" key="1">
    <source>
        <dbReference type="SAM" id="MobiDB-lite"/>
    </source>
</evidence>
<dbReference type="EMBL" id="ABVL01000013">
    <property type="protein sequence ID" value="EDY18394.1"/>
    <property type="molecule type" value="Genomic_DNA"/>
</dbReference>
<evidence type="ECO:0000313" key="3">
    <source>
        <dbReference type="Proteomes" id="UP000005824"/>
    </source>
</evidence>
<comment type="caution">
    <text evidence="2">The sequence shown here is derived from an EMBL/GenBank/DDBJ whole genome shotgun (WGS) entry which is preliminary data.</text>
</comment>
<sequence>MSKDWWRAAMKRFQNVRLGAAIPPWRDRRPEQTRGTPFLGRRSATQGDWKVARPNQGHRLPTLSLNRPVVNPLEHRGFAFPRAVWIDHEDSIRAEARP</sequence>
<keyword evidence="3" id="KW-1185">Reference proteome</keyword>
<name>B4D5I9_9BACT</name>
<dbReference type="InParanoid" id="B4D5I9"/>
<gene>
    <name evidence="2" type="ORF">CfE428DRAFT_4178</name>
</gene>
<dbReference type="Proteomes" id="UP000005824">
    <property type="component" value="Unassembled WGS sequence"/>
</dbReference>
<feature type="region of interest" description="Disordered" evidence="1">
    <location>
        <begin position="26"/>
        <end position="63"/>
    </location>
</feature>
<evidence type="ECO:0000313" key="2">
    <source>
        <dbReference type="EMBL" id="EDY18394.1"/>
    </source>
</evidence>
<dbReference type="AlphaFoldDB" id="B4D5I9"/>
<accession>B4D5I9</accession>
<reference evidence="2 3" key="1">
    <citation type="journal article" date="2011" name="J. Bacteriol.">
        <title>Genome sequence of Chthoniobacter flavus Ellin428, an aerobic heterotrophic soil bacterium.</title>
        <authorList>
            <person name="Kant R."/>
            <person name="van Passel M.W."/>
            <person name="Palva A."/>
            <person name="Lucas S."/>
            <person name="Lapidus A."/>
            <person name="Glavina Del Rio T."/>
            <person name="Dalin E."/>
            <person name="Tice H."/>
            <person name="Bruce D."/>
            <person name="Goodwin L."/>
            <person name="Pitluck S."/>
            <person name="Larimer F.W."/>
            <person name="Land M.L."/>
            <person name="Hauser L."/>
            <person name="Sangwan P."/>
            <person name="de Vos W.M."/>
            <person name="Janssen P.H."/>
            <person name="Smidt H."/>
        </authorList>
    </citation>
    <scope>NUCLEOTIDE SEQUENCE [LARGE SCALE GENOMIC DNA]</scope>
    <source>
        <strain evidence="2 3">Ellin428</strain>
    </source>
</reference>